<proteinExistence type="predicted"/>
<feature type="signal peptide" evidence="8">
    <location>
        <begin position="1"/>
        <end position="17"/>
    </location>
</feature>
<evidence type="ECO:0000256" key="6">
    <source>
        <dbReference type="ARBA" id="ARBA00023180"/>
    </source>
</evidence>
<reference evidence="10" key="1">
    <citation type="submission" date="2019-10" db="EMBL/GenBank/DDBJ databases">
        <title>The sequence and de novo assembly of the wild yak genome.</title>
        <authorList>
            <person name="Liu Y."/>
        </authorList>
    </citation>
    <scope>NUCLEOTIDE SEQUENCE [LARGE SCALE GENOMIC DNA]</scope>
    <source>
        <strain evidence="10">WY2019</strain>
    </source>
</reference>
<dbReference type="PROSITE" id="PS50835">
    <property type="entry name" value="IG_LIKE"/>
    <property type="match status" value="1"/>
</dbReference>
<evidence type="ECO:0000256" key="3">
    <source>
        <dbReference type="ARBA" id="ARBA00022729"/>
    </source>
</evidence>
<evidence type="ECO:0000256" key="8">
    <source>
        <dbReference type="SAM" id="SignalP"/>
    </source>
</evidence>
<keyword evidence="6" id="KW-0325">Glycoprotein</keyword>
<keyword evidence="11" id="KW-1185">Reference proteome</keyword>
<dbReference type="InterPro" id="IPR007110">
    <property type="entry name" value="Ig-like_dom"/>
</dbReference>
<keyword evidence="2 7" id="KW-0812">Transmembrane</keyword>
<accession>A0A6B0R174</accession>
<feature type="chain" id="PRO_5025429604" description="Ig-like domain-containing protein" evidence="8">
    <location>
        <begin position="18"/>
        <end position="396"/>
    </location>
</feature>
<dbReference type="InterPro" id="IPR039311">
    <property type="entry name" value="FAM187A/B"/>
</dbReference>
<protein>
    <recommendedName>
        <fullName evidence="9">Ig-like domain-containing protein</fullName>
    </recommendedName>
</protein>
<organism evidence="10 11">
    <name type="scientific">Bos mutus</name>
    <name type="common">wild yak</name>
    <dbReference type="NCBI Taxonomy" id="72004"/>
    <lineage>
        <taxon>Eukaryota</taxon>
        <taxon>Metazoa</taxon>
        <taxon>Chordata</taxon>
        <taxon>Craniata</taxon>
        <taxon>Vertebrata</taxon>
        <taxon>Euteleostomi</taxon>
        <taxon>Mammalia</taxon>
        <taxon>Eutheria</taxon>
        <taxon>Laurasiatheria</taxon>
        <taxon>Artiodactyla</taxon>
        <taxon>Ruminantia</taxon>
        <taxon>Pecora</taxon>
        <taxon>Bovidae</taxon>
        <taxon>Bovinae</taxon>
        <taxon>Bos</taxon>
    </lineage>
</organism>
<feature type="transmembrane region" description="Helical" evidence="7">
    <location>
        <begin position="360"/>
        <end position="378"/>
    </location>
</feature>
<dbReference type="PANTHER" id="PTHR32178:SF8">
    <property type="entry name" value="PROTEIN FAM187B"/>
    <property type="match status" value="1"/>
</dbReference>
<dbReference type="PANTHER" id="PTHR32178">
    <property type="entry name" value="FAM187"/>
    <property type="match status" value="1"/>
</dbReference>
<name>A0A6B0R174_9CETA</name>
<keyword evidence="4 7" id="KW-1133">Transmembrane helix</keyword>
<evidence type="ECO:0000259" key="9">
    <source>
        <dbReference type="PROSITE" id="PS50835"/>
    </source>
</evidence>
<evidence type="ECO:0000313" key="10">
    <source>
        <dbReference type="EMBL" id="MXQ83575.1"/>
    </source>
</evidence>
<evidence type="ECO:0000313" key="11">
    <source>
        <dbReference type="Proteomes" id="UP000322234"/>
    </source>
</evidence>
<evidence type="ECO:0000256" key="5">
    <source>
        <dbReference type="ARBA" id="ARBA00023136"/>
    </source>
</evidence>
<keyword evidence="3 8" id="KW-0732">Signal</keyword>
<dbReference type="AlphaFoldDB" id="A0A6B0R174"/>
<evidence type="ECO:0000256" key="4">
    <source>
        <dbReference type="ARBA" id="ARBA00022989"/>
    </source>
</evidence>
<comment type="subcellular location">
    <subcellularLocation>
        <location evidence="1">Membrane</location>
        <topology evidence="1">Single-pass type I membrane protein</topology>
    </subcellularLocation>
</comment>
<evidence type="ECO:0000256" key="1">
    <source>
        <dbReference type="ARBA" id="ARBA00004479"/>
    </source>
</evidence>
<dbReference type="EMBL" id="VBQZ03000017">
    <property type="protein sequence ID" value="MXQ83575.1"/>
    <property type="molecule type" value="Genomic_DNA"/>
</dbReference>
<evidence type="ECO:0000256" key="2">
    <source>
        <dbReference type="ARBA" id="ARBA00022692"/>
    </source>
</evidence>
<keyword evidence="5 7" id="KW-0472">Membrane</keyword>
<gene>
    <name evidence="10" type="ORF">E5288_WYG014640</name>
</gene>
<dbReference type="GO" id="GO:0016020">
    <property type="term" value="C:membrane"/>
    <property type="evidence" value="ECO:0007669"/>
    <property type="project" value="UniProtKB-SubCell"/>
</dbReference>
<comment type="caution">
    <text evidence="10">The sequence shown here is derived from an EMBL/GenBank/DDBJ whole genome shotgun (WGS) entry which is preliminary data.</text>
</comment>
<sequence>MLTTLWLLLCFALPVHESPFPISCPNHKHCQLALLSNNDIILHCNAPGAQWQFLTPLKTTWASNSTTNLNMVTMLNGNLLIKNPLPSHTGIYNCNDKDGKKVMRYEIDFQDVVTLHITHKDLDQKPLQNESLSLSSKQFVFTHWEPWQDCNRCGEPGERKRLGYCYIQESLENPMPCWLYLGDEKLWSSRLRPEMQVETCHIPCTLIDAKYVIFDNFQLRNKVGSAWLTCPLGSIYREKGTAISTSFRTSVCPPPLWGFATEFVLLRRPVLWEANNLSLTWKDQLSGKSISTIMDSSNGGSWLQVFQSAIYRCFVQQELMAQFNSKVSVDPLKFLVPEKSKQQPEAEKTRKENANSVLKGLNVMMLVGTVLTVLGCLFKQFRFSQSRKRNKMFLVK</sequence>
<feature type="domain" description="Ig-like" evidence="9">
    <location>
        <begin position="19"/>
        <end position="94"/>
    </location>
</feature>
<dbReference type="Proteomes" id="UP000322234">
    <property type="component" value="Unassembled WGS sequence"/>
</dbReference>
<evidence type="ECO:0000256" key="7">
    <source>
        <dbReference type="SAM" id="Phobius"/>
    </source>
</evidence>